<reference evidence="1 2" key="1">
    <citation type="journal article" date="2015" name="BMC Genomics">
        <title>Insights from the genome of Ophiocordyceps polyrhachis-furcata to pathogenicity and host specificity in insect fungi.</title>
        <authorList>
            <person name="Wichadakul D."/>
            <person name="Kobmoo N."/>
            <person name="Ingsriswang S."/>
            <person name="Tangphatsornruang S."/>
            <person name="Chantasingh D."/>
            <person name="Luangsa-ard J.J."/>
            <person name="Eurwilaichitr L."/>
        </authorList>
    </citation>
    <scope>NUCLEOTIDE SEQUENCE [LARGE SCALE GENOMIC DNA]</scope>
    <source>
        <strain evidence="1 2">BCC 54312</strain>
    </source>
</reference>
<feature type="non-terminal residue" evidence="1">
    <location>
        <position position="84"/>
    </location>
</feature>
<name>A0A367L9G4_9HYPO</name>
<dbReference type="AlphaFoldDB" id="A0A367L9G4"/>
<keyword evidence="2" id="KW-1185">Reference proteome</keyword>
<feature type="non-terminal residue" evidence="1">
    <location>
        <position position="1"/>
    </location>
</feature>
<proteinExistence type="predicted"/>
<comment type="caution">
    <text evidence="1">The sequence shown here is derived from an EMBL/GenBank/DDBJ whole genome shotgun (WGS) entry which is preliminary data.</text>
</comment>
<accession>A0A367L9G4</accession>
<dbReference type="Proteomes" id="UP000253664">
    <property type="component" value="Unassembled WGS sequence"/>
</dbReference>
<protein>
    <submittedName>
        <fullName evidence="1">Uncharacterized protein</fullName>
    </submittedName>
</protein>
<dbReference type="EMBL" id="LKCN02000010">
    <property type="protein sequence ID" value="RCI11065.1"/>
    <property type="molecule type" value="Genomic_DNA"/>
</dbReference>
<evidence type="ECO:0000313" key="2">
    <source>
        <dbReference type="Proteomes" id="UP000253664"/>
    </source>
</evidence>
<sequence>RDIPYNDYAKAVTRIRHFLKSCNLYLARYLSTLRLMRYNVLVRASRRELIIYSADNLVVYSSAARQVSNPIVAIIGSTFASLVC</sequence>
<evidence type="ECO:0000313" key="1">
    <source>
        <dbReference type="EMBL" id="RCI11065.1"/>
    </source>
</evidence>
<organism evidence="1 2">
    <name type="scientific">Ophiocordyceps polyrhachis-furcata BCC 54312</name>
    <dbReference type="NCBI Taxonomy" id="1330021"/>
    <lineage>
        <taxon>Eukaryota</taxon>
        <taxon>Fungi</taxon>
        <taxon>Dikarya</taxon>
        <taxon>Ascomycota</taxon>
        <taxon>Pezizomycotina</taxon>
        <taxon>Sordariomycetes</taxon>
        <taxon>Hypocreomycetidae</taxon>
        <taxon>Hypocreales</taxon>
        <taxon>Ophiocordycipitaceae</taxon>
        <taxon>Ophiocordyceps</taxon>
    </lineage>
</organism>
<gene>
    <name evidence="1" type="ORF">L249_7467</name>
</gene>